<name>A0A1H1R7J2_9ACTN</name>
<dbReference type="OrthoDB" id="1802546at2"/>
<gene>
    <name evidence="2" type="ORF">SAMN04489812_1538</name>
</gene>
<feature type="signal peptide" evidence="1">
    <location>
        <begin position="1"/>
        <end position="30"/>
    </location>
</feature>
<evidence type="ECO:0000313" key="2">
    <source>
        <dbReference type="EMBL" id="SDS31615.1"/>
    </source>
</evidence>
<reference evidence="2 3" key="1">
    <citation type="submission" date="2016-10" db="EMBL/GenBank/DDBJ databases">
        <authorList>
            <person name="de Groot N.N."/>
        </authorList>
    </citation>
    <scope>NUCLEOTIDE SEQUENCE [LARGE SCALE GENOMIC DNA]</scope>
    <source>
        <strain evidence="2 3">DSM 21800</strain>
    </source>
</reference>
<dbReference type="SUPFAM" id="SSF48208">
    <property type="entry name" value="Six-hairpin glycosidases"/>
    <property type="match status" value="1"/>
</dbReference>
<dbReference type="InterPro" id="IPR008928">
    <property type="entry name" value="6-hairpin_glycosidase_sf"/>
</dbReference>
<dbReference type="Proteomes" id="UP000199103">
    <property type="component" value="Chromosome I"/>
</dbReference>
<dbReference type="PROSITE" id="PS51318">
    <property type="entry name" value="TAT"/>
    <property type="match status" value="1"/>
</dbReference>
<dbReference type="EMBL" id="LT629772">
    <property type="protein sequence ID" value="SDS31615.1"/>
    <property type="molecule type" value="Genomic_DNA"/>
</dbReference>
<accession>A0A1H1R7J2</accession>
<proteinExistence type="predicted"/>
<keyword evidence="1" id="KW-0732">Signal</keyword>
<organism evidence="2 3">
    <name type="scientific">Microlunatus soli</name>
    <dbReference type="NCBI Taxonomy" id="630515"/>
    <lineage>
        <taxon>Bacteria</taxon>
        <taxon>Bacillati</taxon>
        <taxon>Actinomycetota</taxon>
        <taxon>Actinomycetes</taxon>
        <taxon>Propionibacteriales</taxon>
        <taxon>Propionibacteriaceae</taxon>
        <taxon>Microlunatus</taxon>
    </lineage>
</organism>
<feature type="chain" id="PRO_5039310123" description="D-glucuronyl C5-epimerase C-terminus" evidence="1">
    <location>
        <begin position="31"/>
        <end position="509"/>
    </location>
</feature>
<sequence length="509" mass="55082">MTIPIGNRPIGRRRVLLGALAAGTASWALGRPSVAGAAALEYDGPGAFDIAEQAYFDQGFTDNEGGGYAWGASYYLLGLLRMYQAHRDRGYLDRFADYADTVLNRTDTARGVTDYAGRSGDVWRTAGNYTAAHGTVTTADGTPAVQVRWAGTRGAETSGTISAVVGDRFTLTLNNPTAAALTLTDVSLDPADDRYLVALINAAYKTSARWTAVELREQPAAAPVGTTMRFAIQYYVFAVHTGMISYPLAKFARIVLDSDALLLDRLGGQARRALGAAERAAAFHDHEYRTAPDGSGDYVFERGAPIPFDGAVQPYNQSHAMGQTLAELYRATGDTGYRDKVEALLASYMHGLRSSADGAYSWPYWAVNSEVYRGYSAADDVSSYTPSYSASQQVEDISHAAISVEFVHAAADAGIRSAQDQLPRFAATYRNLVVRSDTEVWYRVDGTGDAAPSNAVQCARWGAYAQQDVEIYRQALRVYEAAELVPNQGSHALGIGYLNWGRLKGRQNR</sequence>
<dbReference type="RefSeq" id="WP_091522430.1">
    <property type="nucleotide sequence ID" value="NZ_LT629772.1"/>
</dbReference>
<evidence type="ECO:0008006" key="4">
    <source>
        <dbReference type="Google" id="ProtNLM"/>
    </source>
</evidence>
<protein>
    <recommendedName>
        <fullName evidence="4">D-glucuronyl C5-epimerase C-terminus</fullName>
    </recommendedName>
</protein>
<evidence type="ECO:0000256" key="1">
    <source>
        <dbReference type="SAM" id="SignalP"/>
    </source>
</evidence>
<dbReference type="InterPro" id="IPR006311">
    <property type="entry name" value="TAT_signal"/>
</dbReference>
<keyword evidence="3" id="KW-1185">Reference proteome</keyword>
<dbReference type="STRING" id="630515.SAMN04489812_1538"/>
<dbReference type="AlphaFoldDB" id="A0A1H1R7J2"/>
<evidence type="ECO:0000313" key="3">
    <source>
        <dbReference type="Proteomes" id="UP000199103"/>
    </source>
</evidence>
<dbReference type="GO" id="GO:0005975">
    <property type="term" value="P:carbohydrate metabolic process"/>
    <property type="evidence" value="ECO:0007669"/>
    <property type="project" value="InterPro"/>
</dbReference>